<evidence type="ECO:0000313" key="2">
    <source>
        <dbReference type="Proteomes" id="UP001240236"/>
    </source>
</evidence>
<reference evidence="1 2" key="1">
    <citation type="submission" date="2023-07" db="EMBL/GenBank/DDBJ databases">
        <title>Sequencing the genomes of 1000 actinobacteria strains.</title>
        <authorList>
            <person name="Klenk H.-P."/>
        </authorList>
    </citation>
    <scope>NUCLEOTIDE SEQUENCE [LARGE SCALE GENOMIC DNA]</scope>
    <source>
        <strain evidence="1 2">DSM 44709</strain>
    </source>
</reference>
<dbReference type="EMBL" id="JAUSUZ010000001">
    <property type="protein sequence ID" value="MDQ0368997.1"/>
    <property type="molecule type" value="Genomic_DNA"/>
</dbReference>
<gene>
    <name evidence="1" type="ORF">J2S42_005666</name>
</gene>
<name>A0AAE3W480_9ACTN</name>
<organism evidence="1 2">
    <name type="scientific">Catenuloplanes indicus</name>
    <dbReference type="NCBI Taxonomy" id="137267"/>
    <lineage>
        <taxon>Bacteria</taxon>
        <taxon>Bacillati</taxon>
        <taxon>Actinomycetota</taxon>
        <taxon>Actinomycetes</taxon>
        <taxon>Micromonosporales</taxon>
        <taxon>Micromonosporaceae</taxon>
        <taxon>Catenuloplanes</taxon>
    </lineage>
</organism>
<proteinExistence type="predicted"/>
<dbReference type="Proteomes" id="UP001240236">
    <property type="component" value="Unassembled WGS sequence"/>
</dbReference>
<protein>
    <submittedName>
        <fullName evidence="1">Uncharacterized protein</fullName>
    </submittedName>
</protein>
<dbReference type="RefSeq" id="WP_370879278.1">
    <property type="nucleotide sequence ID" value="NZ_JAUSUZ010000001.1"/>
</dbReference>
<evidence type="ECO:0000313" key="1">
    <source>
        <dbReference type="EMBL" id="MDQ0368997.1"/>
    </source>
</evidence>
<sequence>MPLLDESVWRAREAAHQARVDTWIVPHLERRRRGIKHPVLDFLFRKVKITNTLAFDIHAGQPMRTPGLALLPGTRGE</sequence>
<dbReference type="AlphaFoldDB" id="A0AAE3W480"/>
<comment type="caution">
    <text evidence="1">The sequence shown here is derived from an EMBL/GenBank/DDBJ whole genome shotgun (WGS) entry which is preliminary data.</text>
</comment>
<accession>A0AAE3W480</accession>
<keyword evidence="2" id="KW-1185">Reference proteome</keyword>